<evidence type="ECO:0000256" key="7">
    <source>
        <dbReference type="SAM" id="Phobius"/>
    </source>
</evidence>
<sequence>MRPDHRGRTHPDPRDDPPTETLDPANARTERLREVADDTDRFPVVTAEPPDAAPEAAEAPPAPAGRRSDGLALALCSLLGSLAGFLSWLVAARIMTTTEVGNAQLVVSAFILIGGAAQLNIGIGLMRWLPGAGRHTGRLAWRALLLVMPLSAVVGLVYALITPRLASISAGADGAPGVGMLVFVLACAGWGAFALHDFLLVAVGKPWWAVWRNGLFAVVRIGLLVALGVAGLGAYGVVLSWVGPLVVGTVLGSALIAVLTRRISARADGGVVPTRAEVVAFLGPTAVSQVGAALLYNQVPVMVNVRFGPETGAVFFIAWQAVMVIDLAAAFFMNSLAVAVAREPHRRAELAAAARRRLLLLFLPALALGAALATPLLSIFGGAYAEADDVLRLLLLGLAFRLVVAHELGVRQAVGWALGFARLQLLSTVLVLVVAIVVPVAGGGVAALLPVAIGYVAVQVVCAAAVLAFPASRRADVEVPSP</sequence>
<reference evidence="8 9" key="1">
    <citation type="submission" date="2019-06" db="EMBL/GenBank/DDBJ databases">
        <title>Sequencing the genomes of 1000 actinobacteria strains.</title>
        <authorList>
            <person name="Klenk H.-P."/>
        </authorList>
    </citation>
    <scope>NUCLEOTIDE SEQUENCE [LARGE SCALE GENOMIC DNA]</scope>
    <source>
        <strain evidence="8 9">DSM 45301</strain>
    </source>
</reference>
<protein>
    <submittedName>
        <fullName evidence="8">O-antigen/teichoic acid export membrane protein</fullName>
    </submittedName>
</protein>
<feature type="transmembrane region" description="Helical" evidence="7">
    <location>
        <begin position="103"/>
        <end position="129"/>
    </location>
</feature>
<dbReference type="InterPro" id="IPR050833">
    <property type="entry name" value="Poly_Biosynth_Transport"/>
</dbReference>
<feature type="compositionally biased region" description="Low complexity" evidence="6">
    <location>
        <begin position="47"/>
        <end position="59"/>
    </location>
</feature>
<evidence type="ECO:0000256" key="2">
    <source>
        <dbReference type="ARBA" id="ARBA00022475"/>
    </source>
</evidence>
<dbReference type="GO" id="GO:0005886">
    <property type="term" value="C:plasma membrane"/>
    <property type="evidence" value="ECO:0007669"/>
    <property type="project" value="UniProtKB-SubCell"/>
</dbReference>
<proteinExistence type="predicted"/>
<gene>
    <name evidence="8" type="ORF">FB558_6966</name>
</gene>
<feature type="transmembrane region" description="Helical" evidence="7">
    <location>
        <begin position="420"/>
        <end position="441"/>
    </location>
</feature>
<dbReference type="PANTHER" id="PTHR30250:SF11">
    <property type="entry name" value="O-ANTIGEN TRANSPORTER-RELATED"/>
    <property type="match status" value="1"/>
</dbReference>
<feature type="transmembrane region" description="Helical" evidence="7">
    <location>
        <begin position="71"/>
        <end position="91"/>
    </location>
</feature>
<feature type="transmembrane region" description="Helical" evidence="7">
    <location>
        <begin position="141"/>
        <end position="161"/>
    </location>
</feature>
<evidence type="ECO:0000256" key="3">
    <source>
        <dbReference type="ARBA" id="ARBA00022692"/>
    </source>
</evidence>
<feature type="transmembrane region" description="Helical" evidence="7">
    <location>
        <begin position="358"/>
        <end position="384"/>
    </location>
</feature>
<evidence type="ECO:0000256" key="5">
    <source>
        <dbReference type="ARBA" id="ARBA00023136"/>
    </source>
</evidence>
<feature type="region of interest" description="Disordered" evidence="6">
    <location>
        <begin position="1"/>
        <end position="64"/>
    </location>
</feature>
<organism evidence="8 9">
    <name type="scientific">Pseudonocardia kunmingensis</name>
    <dbReference type="NCBI Taxonomy" id="630975"/>
    <lineage>
        <taxon>Bacteria</taxon>
        <taxon>Bacillati</taxon>
        <taxon>Actinomycetota</taxon>
        <taxon>Actinomycetes</taxon>
        <taxon>Pseudonocardiales</taxon>
        <taxon>Pseudonocardiaceae</taxon>
        <taxon>Pseudonocardia</taxon>
    </lineage>
</organism>
<keyword evidence="9" id="KW-1185">Reference proteome</keyword>
<accession>A0A543D3N3</accession>
<comment type="caution">
    <text evidence="8">The sequence shown here is derived from an EMBL/GenBank/DDBJ whole genome shotgun (WGS) entry which is preliminary data.</text>
</comment>
<evidence type="ECO:0000256" key="1">
    <source>
        <dbReference type="ARBA" id="ARBA00004651"/>
    </source>
</evidence>
<comment type="subcellular location">
    <subcellularLocation>
        <location evidence="1">Cell membrane</location>
        <topology evidence="1">Multi-pass membrane protein</topology>
    </subcellularLocation>
</comment>
<feature type="transmembrane region" description="Helical" evidence="7">
    <location>
        <begin position="447"/>
        <end position="469"/>
    </location>
</feature>
<feature type="compositionally biased region" description="Basic and acidic residues" evidence="6">
    <location>
        <begin position="1"/>
        <end position="17"/>
    </location>
</feature>
<dbReference type="EMBL" id="VFPA01000005">
    <property type="protein sequence ID" value="TQM03941.1"/>
    <property type="molecule type" value="Genomic_DNA"/>
</dbReference>
<feature type="transmembrane region" description="Helical" evidence="7">
    <location>
        <begin position="241"/>
        <end position="259"/>
    </location>
</feature>
<evidence type="ECO:0000256" key="4">
    <source>
        <dbReference type="ARBA" id="ARBA00022989"/>
    </source>
</evidence>
<dbReference type="PANTHER" id="PTHR30250">
    <property type="entry name" value="PST FAMILY PREDICTED COLANIC ACID TRANSPORTER"/>
    <property type="match status" value="1"/>
</dbReference>
<evidence type="ECO:0000256" key="6">
    <source>
        <dbReference type="SAM" id="MobiDB-lite"/>
    </source>
</evidence>
<dbReference type="AlphaFoldDB" id="A0A543D3N3"/>
<feature type="transmembrane region" description="Helical" evidence="7">
    <location>
        <begin position="181"/>
        <end position="203"/>
    </location>
</feature>
<feature type="transmembrane region" description="Helical" evidence="7">
    <location>
        <begin position="215"/>
        <end position="235"/>
    </location>
</feature>
<feature type="transmembrane region" description="Helical" evidence="7">
    <location>
        <begin position="279"/>
        <end position="296"/>
    </location>
</feature>
<evidence type="ECO:0000313" key="8">
    <source>
        <dbReference type="EMBL" id="TQM03941.1"/>
    </source>
</evidence>
<keyword evidence="4 7" id="KW-1133">Transmembrane helix</keyword>
<keyword evidence="3 7" id="KW-0812">Transmembrane</keyword>
<evidence type="ECO:0000313" key="9">
    <source>
        <dbReference type="Proteomes" id="UP000315677"/>
    </source>
</evidence>
<feature type="transmembrane region" description="Helical" evidence="7">
    <location>
        <begin position="390"/>
        <end position="408"/>
    </location>
</feature>
<name>A0A543D3N3_9PSEU</name>
<feature type="compositionally biased region" description="Basic and acidic residues" evidence="6">
    <location>
        <begin position="28"/>
        <end position="41"/>
    </location>
</feature>
<feature type="transmembrane region" description="Helical" evidence="7">
    <location>
        <begin position="316"/>
        <end position="337"/>
    </location>
</feature>
<keyword evidence="2" id="KW-1003">Cell membrane</keyword>
<dbReference type="Proteomes" id="UP000315677">
    <property type="component" value="Unassembled WGS sequence"/>
</dbReference>
<keyword evidence="5 7" id="KW-0472">Membrane</keyword>